<dbReference type="InterPro" id="IPR001304">
    <property type="entry name" value="C-type_lectin-like"/>
</dbReference>
<evidence type="ECO:0000259" key="1">
    <source>
        <dbReference type="PROSITE" id="PS50041"/>
    </source>
</evidence>
<dbReference type="EMBL" id="CP111022">
    <property type="protein sequence ID" value="WAR18310.1"/>
    <property type="molecule type" value="Genomic_DNA"/>
</dbReference>
<protein>
    <recommendedName>
        <fullName evidence="1">C-type lectin domain-containing protein</fullName>
    </recommendedName>
</protein>
<gene>
    <name evidence="2" type="ORF">MAR_000148</name>
</gene>
<organism evidence="2 3">
    <name type="scientific">Mya arenaria</name>
    <name type="common">Soft-shell clam</name>
    <dbReference type="NCBI Taxonomy" id="6604"/>
    <lineage>
        <taxon>Eukaryota</taxon>
        <taxon>Metazoa</taxon>
        <taxon>Spiralia</taxon>
        <taxon>Lophotrochozoa</taxon>
        <taxon>Mollusca</taxon>
        <taxon>Bivalvia</taxon>
        <taxon>Autobranchia</taxon>
        <taxon>Heteroconchia</taxon>
        <taxon>Euheterodonta</taxon>
        <taxon>Imparidentia</taxon>
        <taxon>Neoheterodontei</taxon>
        <taxon>Myida</taxon>
        <taxon>Myoidea</taxon>
        <taxon>Myidae</taxon>
        <taxon>Mya</taxon>
    </lineage>
</organism>
<dbReference type="Proteomes" id="UP001164746">
    <property type="component" value="Chromosome 11"/>
</dbReference>
<keyword evidence="3" id="KW-1185">Reference proteome</keyword>
<reference evidence="2" key="1">
    <citation type="submission" date="2022-11" db="EMBL/GenBank/DDBJ databases">
        <title>Centuries of genome instability and evolution in soft-shell clam transmissible cancer (bioRxiv).</title>
        <authorList>
            <person name="Hart S.F.M."/>
            <person name="Yonemitsu M.A."/>
            <person name="Giersch R.M."/>
            <person name="Beal B.F."/>
            <person name="Arriagada G."/>
            <person name="Davis B.W."/>
            <person name="Ostrander E.A."/>
            <person name="Goff S.P."/>
            <person name="Metzger M.J."/>
        </authorList>
    </citation>
    <scope>NUCLEOTIDE SEQUENCE</scope>
    <source>
        <strain evidence="2">MELC-2E11</strain>
        <tissue evidence="2">Siphon/mantle</tissue>
    </source>
</reference>
<dbReference type="InterPro" id="IPR016187">
    <property type="entry name" value="CTDL_fold"/>
</dbReference>
<name>A0ABY7F8K1_MYAAR</name>
<dbReference type="InterPro" id="IPR016186">
    <property type="entry name" value="C-type_lectin-like/link_sf"/>
</dbReference>
<feature type="non-terminal residue" evidence="2">
    <location>
        <position position="1"/>
    </location>
</feature>
<dbReference type="Gene3D" id="3.10.100.10">
    <property type="entry name" value="Mannose-Binding Protein A, subunit A"/>
    <property type="match status" value="1"/>
</dbReference>
<dbReference type="SUPFAM" id="SSF56436">
    <property type="entry name" value="C-type lectin-like"/>
    <property type="match status" value="1"/>
</dbReference>
<feature type="domain" description="C-type lectin" evidence="1">
    <location>
        <begin position="36"/>
        <end position="102"/>
    </location>
</feature>
<dbReference type="Pfam" id="PF00059">
    <property type="entry name" value="Lectin_C"/>
    <property type="match status" value="1"/>
</dbReference>
<dbReference type="PROSITE" id="PS50041">
    <property type="entry name" value="C_TYPE_LECTIN_2"/>
    <property type="match status" value="1"/>
</dbReference>
<proteinExistence type="predicted"/>
<evidence type="ECO:0000313" key="3">
    <source>
        <dbReference type="Proteomes" id="UP001164746"/>
    </source>
</evidence>
<sequence>MHVFNCSPTRWKRMSGRLMPPLGWLLQNHAIHPGKYWLDITDLLNPSEWKTMNDSEALVYSNCASISHTNEDNTKNCVYMSLENDFEWAIASCSEKMNFVCYHA</sequence>
<dbReference type="CDD" id="cd00037">
    <property type="entry name" value="CLECT"/>
    <property type="match status" value="1"/>
</dbReference>
<evidence type="ECO:0000313" key="2">
    <source>
        <dbReference type="EMBL" id="WAR18310.1"/>
    </source>
</evidence>
<accession>A0ABY7F8K1</accession>